<dbReference type="GO" id="GO:0006511">
    <property type="term" value="P:ubiquitin-dependent protein catabolic process"/>
    <property type="evidence" value="ECO:0007669"/>
    <property type="project" value="TreeGrafter"/>
</dbReference>
<keyword evidence="6" id="KW-0175">Coiled coil</keyword>
<dbReference type="Proteomes" id="UP000650833">
    <property type="component" value="Unassembled WGS sequence"/>
</dbReference>
<name>A0A8H7UXY8_9FUNG</name>
<evidence type="ECO:0000313" key="9">
    <source>
        <dbReference type="Proteomes" id="UP000650833"/>
    </source>
</evidence>
<dbReference type="InterPro" id="IPR044611">
    <property type="entry name" value="E3A/B/C-like"/>
</dbReference>
<evidence type="ECO:0000256" key="5">
    <source>
        <dbReference type="PROSITE-ProRule" id="PRU00104"/>
    </source>
</evidence>
<dbReference type="Gene3D" id="3.30.2160.10">
    <property type="entry name" value="Hect, E3 ligase catalytic domain"/>
    <property type="match status" value="1"/>
</dbReference>
<dbReference type="Gene3D" id="3.90.1750.10">
    <property type="entry name" value="Hect, E3 ligase catalytic domains"/>
    <property type="match status" value="1"/>
</dbReference>
<keyword evidence="4 5" id="KW-0833">Ubl conjugation pathway</keyword>
<comment type="caution">
    <text evidence="8">The sequence shown here is derived from an EMBL/GenBank/DDBJ whole genome shotgun (WGS) entry which is preliminary data.</text>
</comment>
<feature type="coiled-coil region" evidence="6">
    <location>
        <begin position="23"/>
        <end position="50"/>
    </location>
</feature>
<dbReference type="GO" id="GO:0000209">
    <property type="term" value="P:protein polyubiquitination"/>
    <property type="evidence" value="ECO:0007669"/>
    <property type="project" value="InterPro"/>
</dbReference>
<dbReference type="FunFam" id="3.30.2410.10:FF:000011">
    <property type="entry name" value="Putative Ubiquitin-protein ligase E3C"/>
    <property type="match status" value="1"/>
</dbReference>
<accession>A0A8H7UXY8</accession>
<protein>
    <recommendedName>
        <fullName evidence="2">HECT-type E3 ubiquitin transferase</fullName>
        <ecNumber evidence="2">2.3.2.26</ecNumber>
    </recommendedName>
</protein>
<feature type="active site" description="Glycyl thioester intermediate" evidence="5">
    <location>
        <position position="1019"/>
    </location>
</feature>
<dbReference type="PANTHER" id="PTHR45700:SF2">
    <property type="entry name" value="UBIQUITIN-PROTEIN LIGASE E3C"/>
    <property type="match status" value="1"/>
</dbReference>
<dbReference type="CDD" id="cd00078">
    <property type="entry name" value="HECTc"/>
    <property type="match status" value="1"/>
</dbReference>
<dbReference type="OrthoDB" id="8068875at2759"/>
<dbReference type="SMART" id="SM00119">
    <property type="entry name" value="HECTc"/>
    <property type="match status" value="1"/>
</dbReference>
<organism evidence="8 9">
    <name type="scientific">Mucor plumbeus</name>
    <dbReference type="NCBI Taxonomy" id="97098"/>
    <lineage>
        <taxon>Eukaryota</taxon>
        <taxon>Fungi</taxon>
        <taxon>Fungi incertae sedis</taxon>
        <taxon>Mucoromycota</taxon>
        <taxon>Mucoromycotina</taxon>
        <taxon>Mucoromycetes</taxon>
        <taxon>Mucorales</taxon>
        <taxon>Mucorineae</taxon>
        <taxon>Mucoraceae</taxon>
        <taxon>Mucor</taxon>
    </lineage>
</organism>
<dbReference type="SUPFAM" id="SSF56204">
    <property type="entry name" value="Hect, E3 ligase catalytic domain"/>
    <property type="match status" value="1"/>
</dbReference>
<comment type="catalytic activity">
    <reaction evidence="1">
        <text>S-ubiquitinyl-[E2 ubiquitin-conjugating enzyme]-L-cysteine + [acceptor protein]-L-lysine = [E2 ubiquitin-conjugating enzyme]-L-cysteine + N(6)-ubiquitinyl-[acceptor protein]-L-lysine.</text>
        <dbReference type="EC" id="2.3.2.26"/>
    </reaction>
</comment>
<dbReference type="GO" id="GO:0061630">
    <property type="term" value="F:ubiquitin protein ligase activity"/>
    <property type="evidence" value="ECO:0007669"/>
    <property type="project" value="UniProtKB-EC"/>
</dbReference>
<dbReference type="EC" id="2.3.2.26" evidence="2"/>
<evidence type="ECO:0000256" key="1">
    <source>
        <dbReference type="ARBA" id="ARBA00000885"/>
    </source>
</evidence>
<sequence>MNFSFEGNFKPKRNINLGGVKKIDDKRSLLAKAQSERKAREQERLKLKSAQQIQSFFRGRQDASATKQKLRQDYHQLLSANAQSLDVQTLMTLTRQLILFYQPNNDRDEQYAEQYISQSALLIPSMFCILDRDLQDSWIWLCSLLIKRVLLPRMDRGSTCACQLLALIFEPSTYKNQDYRIRIITFCLYNTTLFKSMKVSKDSNVKSYLEAILIQLATFYEPYYYTTSPLIEKYQRRPNTPYMTRPKLLQMLTTELFTEPFFLDNLSKEVLTTLALRLPLKDILETVTELFLEPTTTLDDTAVAGLLMNLTVLSDVESGKYLDGVLTNYAKAIQLLLARLPVSYLTDPSEQEKVDIIDIDNDSSDEEDEDEDRDVVMKETIPTTSTTFVSPLIRSRLETLYDSERVNHLLYQFMQIGTNSDAIQSVSSFFNTLMLRWPMKKDAILNTLLYKSANTHNLLQILWQSWSASTEAVFFNDDGNMMAYLNDAVKYISDSKKARFESWSVLFLLCEVYTRSLLTLGDDEFLDKKETHTNPLELAQVIALGRQLKNISFVMFWRANSMDLTQHIGLTGIQLNQLRSSVTHLLQQIHMRDSRRTFCPQDHWLIPDLDTDNFSTEAVAEEFNLESEQQQEKNMPLRPLRMLSKGRLAVISPRLGLLNNIPFVIPFEQRVEIFRMFVNNDKKRNKVDEFYSRPKAAATVRRDHMFEDGFDQLSQLGVELKNKVAISFVDEFGLEEAGIDGGGVFKEFLTGLGREAFDINYGLFTTTPEQLLYPNPSSYATEPQQLEYFKFLGLIIGKAVYEGILLDVAFAEFFLKKCLGKVNYLDDLSSLDPELYKGLLAVKNYDGNVEDLSLDFTSTHMENGKSVNVELIPGGSNIPVTNQNRIHYIYSIANYRLNVQIAKQCRAFFRGLSTIVDVKWLRMFNQQELQIVLGGASIPIDLNDLRSHTVLGGYMEHDATVKNFWKALESFDNSLRMKFVKFVTSCSRPPLLGFKELVPQFCLRNAGVDEERLPTSSTCVNLLKLPNYPTYQILREKLLYAITADAGFDLS</sequence>
<dbReference type="AlphaFoldDB" id="A0A8H7UXY8"/>
<dbReference type="Pfam" id="PF00632">
    <property type="entry name" value="HECT"/>
    <property type="match status" value="1"/>
</dbReference>
<dbReference type="Gene3D" id="3.30.2410.10">
    <property type="entry name" value="Hect, E3 ligase catalytic domain"/>
    <property type="match status" value="1"/>
</dbReference>
<dbReference type="PROSITE" id="PS50237">
    <property type="entry name" value="HECT"/>
    <property type="match status" value="1"/>
</dbReference>
<evidence type="ECO:0000256" key="4">
    <source>
        <dbReference type="ARBA" id="ARBA00022786"/>
    </source>
</evidence>
<proteinExistence type="predicted"/>
<dbReference type="FunFam" id="3.30.2160.10:FF:000002">
    <property type="entry name" value="Putative Ubiquitin-protein ligase E3C"/>
    <property type="match status" value="1"/>
</dbReference>
<dbReference type="InterPro" id="IPR000569">
    <property type="entry name" value="HECT_dom"/>
</dbReference>
<dbReference type="EMBL" id="JAEPRC010000397">
    <property type="protein sequence ID" value="KAG2198217.1"/>
    <property type="molecule type" value="Genomic_DNA"/>
</dbReference>
<keyword evidence="9" id="KW-1185">Reference proteome</keyword>
<gene>
    <name evidence="8" type="ORF">INT46_000883</name>
</gene>
<dbReference type="InterPro" id="IPR035983">
    <property type="entry name" value="Hect_E3_ubiquitin_ligase"/>
</dbReference>
<feature type="domain" description="HECT" evidence="7">
    <location>
        <begin position="720"/>
        <end position="1051"/>
    </location>
</feature>
<evidence type="ECO:0000256" key="6">
    <source>
        <dbReference type="SAM" id="Coils"/>
    </source>
</evidence>
<evidence type="ECO:0000313" key="8">
    <source>
        <dbReference type="EMBL" id="KAG2198217.1"/>
    </source>
</evidence>
<dbReference type="PANTHER" id="PTHR45700">
    <property type="entry name" value="UBIQUITIN-PROTEIN LIGASE E3C"/>
    <property type="match status" value="1"/>
</dbReference>
<evidence type="ECO:0000256" key="3">
    <source>
        <dbReference type="ARBA" id="ARBA00022679"/>
    </source>
</evidence>
<evidence type="ECO:0000259" key="7">
    <source>
        <dbReference type="PROSITE" id="PS50237"/>
    </source>
</evidence>
<reference evidence="8" key="1">
    <citation type="submission" date="2020-12" db="EMBL/GenBank/DDBJ databases">
        <title>Metabolic potential, ecology and presence of endohyphal bacteria is reflected in genomic diversity of Mucoromycotina.</title>
        <authorList>
            <person name="Muszewska A."/>
            <person name="Okrasinska A."/>
            <person name="Steczkiewicz K."/>
            <person name="Drgas O."/>
            <person name="Orlowska M."/>
            <person name="Perlinska-Lenart U."/>
            <person name="Aleksandrzak-Piekarczyk T."/>
            <person name="Szatraj K."/>
            <person name="Zielenkiewicz U."/>
            <person name="Pilsyk S."/>
            <person name="Malc E."/>
            <person name="Mieczkowski P."/>
            <person name="Kruszewska J.S."/>
            <person name="Biernat P."/>
            <person name="Pawlowska J."/>
        </authorList>
    </citation>
    <scope>NUCLEOTIDE SEQUENCE</scope>
    <source>
        <strain evidence="8">CBS 226.32</strain>
    </source>
</reference>
<evidence type="ECO:0000256" key="2">
    <source>
        <dbReference type="ARBA" id="ARBA00012485"/>
    </source>
</evidence>
<keyword evidence="3" id="KW-0808">Transferase</keyword>